<dbReference type="EMBL" id="JAKLWS010000035">
    <property type="protein sequence ID" value="MCG2590548.1"/>
    <property type="molecule type" value="Genomic_DNA"/>
</dbReference>
<keyword evidence="4" id="KW-1185">Reference proteome</keyword>
<keyword evidence="1" id="KW-0175">Coiled coil</keyword>
<organism evidence="3 4">
    <name type="scientific">Rhodohalobacter sulfatireducens</name>
    <dbReference type="NCBI Taxonomy" id="2911366"/>
    <lineage>
        <taxon>Bacteria</taxon>
        <taxon>Pseudomonadati</taxon>
        <taxon>Balneolota</taxon>
        <taxon>Balneolia</taxon>
        <taxon>Balneolales</taxon>
        <taxon>Balneolaceae</taxon>
        <taxon>Rhodohalobacter</taxon>
    </lineage>
</organism>
<evidence type="ECO:0000313" key="4">
    <source>
        <dbReference type="Proteomes" id="UP001165366"/>
    </source>
</evidence>
<keyword evidence="3" id="KW-0449">Lipoprotein</keyword>
<proteinExistence type="predicted"/>
<gene>
    <name evidence="3" type="ORF">L6773_18380</name>
</gene>
<dbReference type="RefSeq" id="WP_237855977.1">
    <property type="nucleotide sequence ID" value="NZ_JAKLWS010000035.1"/>
</dbReference>
<feature type="chain" id="PRO_5045877240" evidence="2">
    <location>
        <begin position="24"/>
        <end position="276"/>
    </location>
</feature>
<evidence type="ECO:0000313" key="3">
    <source>
        <dbReference type="EMBL" id="MCG2590548.1"/>
    </source>
</evidence>
<evidence type="ECO:0000256" key="2">
    <source>
        <dbReference type="SAM" id="SignalP"/>
    </source>
</evidence>
<keyword evidence="2" id="KW-0732">Signal</keyword>
<protein>
    <submittedName>
        <fullName evidence="3">Outer membrane lipoprotein-sorting protein</fullName>
    </submittedName>
</protein>
<feature type="coiled-coil region" evidence="1">
    <location>
        <begin position="214"/>
        <end position="241"/>
    </location>
</feature>
<dbReference type="Gene3D" id="2.50.20.10">
    <property type="entry name" value="Lipoprotein localisation LolA/LolB/LppX"/>
    <property type="match status" value="1"/>
</dbReference>
<accession>A0ABS9KI73</accession>
<name>A0ABS9KI73_9BACT</name>
<sequence>MKTIKFQFILAIFLLVCSSSLFAQSAQDILDDMIEQYTNSIEDIETMMMVTRMEGFLETEPDTTYYRKVETDGFPTLEAVDSGSNTPASNYYNFHESYDALVENATYEGTETVNGREAHVLFIEDVRALYDDMVTNPQAQQQQEQAEPQSGRMYIDTEDYIPVRMNFDISYDGEYTGSADMLMSDIRNIDGMLIPFMMEMKIEGISGSMSAEDMAEAQQSMKDLEEQMENASGLQKRILERAVKPQMERLQKMLEEGAMTMRTIIEDVQTNVTIPE</sequence>
<reference evidence="3" key="2">
    <citation type="submission" date="2024-05" db="EMBL/GenBank/DDBJ databases">
        <title>Rhodohalobacter halophilus gen. nov., sp. nov., a moderately halophilic member of the family Balneolaceae.</title>
        <authorList>
            <person name="Xia J."/>
        </authorList>
    </citation>
    <scope>NUCLEOTIDE SEQUENCE</scope>
    <source>
        <strain evidence="3">WB101</strain>
    </source>
</reference>
<feature type="signal peptide" evidence="2">
    <location>
        <begin position="1"/>
        <end position="23"/>
    </location>
</feature>
<dbReference type="Proteomes" id="UP001165366">
    <property type="component" value="Unassembled WGS sequence"/>
</dbReference>
<reference evidence="3" key="1">
    <citation type="submission" date="2022-01" db="EMBL/GenBank/DDBJ databases">
        <authorList>
            <person name="Wang Y."/>
        </authorList>
    </citation>
    <scope>NUCLEOTIDE SEQUENCE</scope>
    <source>
        <strain evidence="3">WB101</strain>
    </source>
</reference>
<evidence type="ECO:0000256" key="1">
    <source>
        <dbReference type="SAM" id="Coils"/>
    </source>
</evidence>
<comment type="caution">
    <text evidence="3">The sequence shown here is derived from an EMBL/GenBank/DDBJ whole genome shotgun (WGS) entry which is preliminary data.</text>
</comment>